<evidence type="ECO:0000313" key="4">
    <source>
        <dbReference type="Proteomes" id="UP000004169"/>
    </source>
</evidence>
<evidence type="ECO:0000259" key="2">
    <source>
        <dbReference type="Pfam" id="PF24801"/>
    </source>
</evidence>
<dbReference type="OrthoDB" id="7349961at2"/>
<comment type="caution">
    <text evidence="3">The sequence shown here is derived from an EMBL/GenBank/DDBJ whole genome shotgun (WGS) entry which is preliminary data.</text>
</comment>
<gene>
    <name evidence="3" type="ORF">PHAMO_80091</name>
</gene>
<keyword evidence="4" id="KW-1185">Reference proteome</keyword>
<dbReference type="Proteomes" id="UP000004169">
    <property type="component" value="Unassembled WGS sequence"/>
</dbReference>
<feature type="domain" description="Tip attachment protein J" evidence="1">
    <location>
        <begin position="519"/>
        <end position="663"/>
    </location>
</feature>
<proteinExistence type="predicted"/>
<dbReference type="NCBIfam" id="NF040662">
    <property type="entry name" value="attach_TipJ_rel"/>
    <property type="match status" value="1"/>
</dbReference>
<accession>H8FY62</accession>
<dbReference type="InterPro" id="IPR055385">
    <property type="entry name" value="GpJ_HDII-ins2"/>
</dbReference>
<protein>
    <submittedName>
        <fullName evidence="3">Uncharacterized protein</fullName>
    </submittedName>
</protein>
<dbReference type="RefSeq" id="WP_002731379.1">
    <property type="nucleotide sequence ID" value="NZ_CAHP01000060.1"/>
</dbReference>
<dbReference type="STRING" id="1150626.PHAMO_80091"/>
<dbReference type="Pfam" id="PF13550">
    <property type="entry name" value="Phage-tail_3"/>
    <property type="match status" value="1"/>
</dbReference>
<feature type="domain" description="Tip attachment protein J HDII-ins2" evidence="2">
    <location>
        <begin position="290"/>
        <end position="410"/>
    </location>
</feature>
<dbReference type="eggNOG" id="COG4733">
    <property type="taxonomic scope" value="Bacteria"/>
</dbReference>
<evidence type="ECO:0000313" key="3">
    <source>
        <dbReference type="EMBL" id="CCG43300.1"/>
    </source>
</evidence>
<organism evidence="3 4">
    <name type="scientific">Magnetospirillum molischianum DSM 120</name>
    <dbReference type="NCBI Taxonomy" id="1150626"/>
    <lineage>
        <taxon>Bacteria</taxon>
        <taxon>Pseudomonadati</taxon>
        <taxon>Pseudomonadota</taxon>
        <taxon>Alphaproteobacteria</taxon>
        <taxon>Rhodospirillales</taxon>
        <taxon>Rhodospirillaceae</taxon>
        <taxon>Magnetospirillum</taxon>
    </lineage>
</organism>
<dbReference type="PANTHER" id="PTHR36251">
    <property type="entry name" value="FELS-1 PROPHAGE HOST SPECIFICITY PROTEIN-RELATED"/>
    <property type="match status" value="1"/>
</dbReference>
<evidence type="ECO:0000259" key="1">
    <source>
        <dbReference type="Pfam" id="PF13550"/>
    </source>
</evidence>
<dbReference type="InterPro" id="IPR013783">
    <property type="entry name" value="Ig-like_fold"/>
</dbReference>
<sequence length="1420" mass="154412">MSETKQIQPLYALANPEAKVNCLIVYNPLDVSQRSRCEIVWGLNRTLADYLDGLPEGIEWGVCVNADAIERERWGSIYLAPDDWITLMPVPEGGGGGGGKTVMRLVAMIAVAVVAWQAAPYLASMIPGAVAAGPTITGAAGYMTTMGSIASSVIGGAITVVGGMLVNALMPAPRAKTADASWNSSSGGTDSPSYGIDGAKNTANEGVPVPVPYGAFRIGGNIVNFKTVNDDNTQIIYMMTALGEGEIESVSDIEINEQPLSNYSDVEVITRLGVNNQEIIPWFDDTLASYNRGVKITRNWTKHKTVGEVDRFRVDVVFPYGLCGTDTASGGRVTISVPVEIQYRKVGSAVWSTLGVYDIGAAQRTALRRSFESPLLEQGQYEIWVRRNTDDSDSDTIQDDVNLSDVWEIVTDDVCYNHSAILALKIKLTDQLSGVPKVTALVKGRKLNIFDRRGDLVSTVFSANPAWIAIDILTHQRYGGGMGLSRIDFPRWVDLADYCAEKGLEFNGVFDFNTNVWEALQNVLRVGHAQIINVGTRYSVAIERPDDPVMMFGVGDIIADTFNIEWLALEDRANEIEVAYYDRDDGHKRRTIKVADEEALDRGVPQRSASVALLGVTSVDQAYKEGWLQLALNKYILQTVSFDAPLSAIACTVGDLVFVQHDMPKWGDAGKVEAGCTSSLIKLDRPVTMVAGRQYKCLIHFDALKRYTGIVHHIVGTSVFVSGIDDATLKHCRRFVSNGHDIAVLGLVKQNPYVEVILDTTSGLATGASFELWDTDVLEDRSVVGAAASGEVTEITLATPLSQAPAQFANWMFGENTKIKKPFRVLLIAGQGEYTRTLSCLEYNESVYQDPEHATPTPNYSALRGGIGHVLDLAAVEELYQVGSAVRTRLNIGWTQPLTGLYGGADIYLSINNGEYRLIDSVVGTVYSMDVTDGDRMSFVVVAKDALGVRAERITAPSVWHLVLGKTTPPADVTNFSVRKVPGGIEFTWSPIPDIDLRGYEIREGLSWDDGVVIMHDFMGTQFTAAKAAAGAFAWHIRAKDTNGNYSNGVATCRLNVPAPRSVRGFNVVKNIDTLHFVWLPNSEVDISHYEIREGATWASGIVIGRIQGAQHTVPAATGGNRSFWIKAVDSAGIYSDQAAFTMTTVAISDDHNLILAKNESANSYPGTRLNMDTNGSDLVMSVGAQHGEYIHKIELATQNTGRVIINDAFDAIIVDGKTWGDAGFNWASADSNVPWIRPGILDTISIERQIAIWSGLQAGEIEAWSMNGMVVGMKGTAAVTNSKITFEQGRFNQGALIGDTSALKYDYTVPDAFNMTFWMKPKQTSVGNSFRVVTLSKTAGYMRLEYDDQLRCFVLDCSDGVLLRTDALDFGPGDFLLFALVQTPAARRVHVGRARGRAIVTGSVTKPAITGFDTIQFAA</sequence>
<dbReference type="Gene3D" id="2.60.40.10">
    <property type="entry name" value="Immunoglobulins"/>
    <property type="match status" value="1"/>
</dbReference>
<dbReference type="Pfam" id="PF24801">
    <property type="entry name" value="FNIII-A_GpJ"/>
    <property type="match status" value="1"/>
</dbReference>
<dbReference type="EMBL" id="CAHP01000060">
    <property type="protein sequence ID" value="CCG43300.1"/>
    <property type="molecule type" value="Genomic_DNA"/>
</dbReference>
<dbReference type="InterPro" id="IPR053171">
    <property type="entry name" value="Viral_Tip_Attach_Protein"/>
</dbReference>
<name>H8FY62_MAGML</name>
<reference evidence="3 4" key="1">
    <citation type="journal article" date="2012" name="J. Bacteriol.">
        <title>Draft Genome Sequence of the Purple Photosynthetic Bacterium Phaeospirillum molischianum DSM120, a Particularly Versatile Bacterium.</title>
        <authorList>
            <person name="Duquesne K."/>
            <person name="Prima V."/>
            <person name="Ji B."/>
            <person name="Rouy Z."/>
            <person name="Medigue C."/>
            <person name="Talla E."/>
            <person name="Sturgis J.N."/>
        </authorList>
    </citation>
    <scope>NUCLEOTIDE SEQUENCE [LARGE SCALE GENOMIC DNA]</scope>
    <source>
        <strain evidence="4">DSM120</strain>
    </source>
</reference>
<dbReference type="InterPro" id="IPR032876">
    <property type="entry name" value="J_dom"/>
</dbReference>
<dbReference type="PANTHER" id="PTHR36251:SF2">
    <property type="entry name" value="GIFSY-2 PROPHAGE HOST SPECIFICITY PROTEIN J, PHAGE LAMBDA"/>
    <property type="match status" value="1"/>
</dbReference>